<dbReference type="Proteomes" id="UP000036681">
    <property type="component" value="Unplaced"/>
</dbReference>
<evidence type="ECO:0000313" key="1">
    <source>
        <dbReference type="Proteomes" id="UP000036681"/>
    </source>
</evidence>
<proteinExistence type="predicted"/>
<dbReference type="WBParaSite" id="ALUE_0001874001-mRNA-1">
    <property type="protein sequence ID" value="ALUE_0001874001-mRNA-1"/>
    <property type="gene ID" value="ALUE_0001874001"/>
</dbReference>
<keyword evidence="1" id="KW-1185">Reference proteome</keyword>
<dbReference type="AlphaFoldDB" id="A0A0M3IJC8"/>
<protein>
    <submittedName>
        <fullName evidence="2">Ovule protein</fullName>
    </submittedName>
</protein>
<organism evidence="1 2">
    <name type="scientific">Ascaris lumbricoides</name>
    <name type="common">Giant roundworm</name>
    <dbReference type="NCBI Taxonomy" id="6252"/>
    <lineage>
        <taxon>Eukaryota</taxon>
        <taxon>Metazoa</taxon>
        <taxon>Ecdysozoa</taxon>
        <taxon>Nematoda</taxon>
        <taxon>Chromadorea</taxon>
        <taxon>Rhabditida</taxon>
        <taxon>Spirurina</taxon>
        <taxon>Ascaridomorpha</taxon>
        <taxon>Ascaridoidea</taxon>
        <taxon>Ascarididae</taxon>
        <taxon>Ascaris</taxon>
    </lineage>
</organism>
<evidence type="ECO:0000313" key="2">
    <source>
        <dbReference type="WBParaSite" id="ALUE_0001874001-mRNA-1"/>
    </source>
</evidence>
<sequence length="50" mass="5803">MKVYQEEEEEFSFAKVFHSQHNRSSSITSCLIFSHSCRLGGSEVPEIRRV</sequence>
<name>A0A0M3IJC8_ASCLU</name>
<accession>A0A0M3IJC8</accession>
<reference evidence="2" key="1">
    <citation type="submission" date="2017-02" db="UniProtKB">
        <authorList>
            <consortium name="WormBaseParasite"/>
        </authorList>
    </citation>
    <scope>IDENTIFICATION</scope>
</reference>